<keyword evidence="1" id="KW-0175">Coiled coil</keyword>
<feature type="coiled-coil region" evidence="1">
    <location>
        <begin position="28"/>
        <end position="55"/>
    </location>
</feature>
<sequence>MFSWLWETVFGDEVEEHDDTVAVSMAELRTISEDILNLRRSIEDAQESLAAAEENTKLFYQSIESLLMETYDAMSDHAELSPETTELQAMRAALEDQRAVIMETMVTQKDDVEARLFRSEMQLLLLEQQKTSLEASARHLDVPSVHIGHVTFPAPVATEYCSSTEESK</sequence>
<organism evidence="2 3">
    <name type="scientific">Leptomonas pyrrhocoris</name>
    <name type="common">Firebug parasite</name>
    <dbReference type="NCBI Taxonomy" id="157538"/>
    <lineage>
        <taxon>Eukaryota</taxon>
        <taxon>Discoba</taxon>
        <taxon>Euglenozoa</taxon>
        <taxon>Kinetoplastea</taxon>
        <taxon>Metakinetoplastina</taxon>
        <taxon>Trypanosomatida</taxon>
        <taxon>Trypanosomatidae</taxon>
        <taxon>Leishmaniinae</taxon>
        <taxon>Leptomonas</taxon>
    </lineage>
</organism>
<dbReference type="GeneID" id="26903604"/>
<gene>
    <name evidence="2" type="ORF">ABB37_03313</name>
</gene>
<dbReference type="OrthoDB" id="260464at2759"/>
<dbReference type="RefSeq" id="XP_015660630.1">
    <property type="nucleotide sequence ID" value="XM_015800623.1"/>
</dbReference>
<name>A0A0N0DWU1_LEPPY</name>
<evidence type="ECO:0000313" key="2">
    <source>
        <dbReference type="EMBL" id="KPA82191.1"/>
    </source>
</evidence>
<protein>
    <submittedName>
        <fullName evidence="2">Uncharacterized protein</fullName>
    </submittedName>
</protein>
<dbReference type="VEuPathDB" id="TriTrypDB:LpyrH10_05_1730"/>
<comment type="caution">
    <text evidence="2">The sequence shown here is derived from an EMBL/GenBank/DDBJ whole genome shotgun (WGS) entry which is preliminary data.</text>
</comment>
<accession>A0A0N0DWU1</accession>
<keyword evidence="3" id="KW-1185">Reference proteome</keyword>
<dbReference type="OMA" id="METHDAT"/>
<evidence type="ECO:0000313" key="3">
    <source>
        <dbReference type="Proteomes" id="UP000037923"/>
    </source>
</evidence>
<dbReference type="AlphaFoldDB" id="A0A0N0DWU1"/>
<reference evidence="2 3" key="1">
    <citation type="submission" date="2015-07" db="EMBL/GenBank/DDBJ databases">
        <title>High-quality genome of monoxenous trypanosomatid Leptomonas pyrrhocoris.</title>
        <authorList>
            <person name="Flegontov P."/>
            <person name="Butenko A."/>
            <person name="Firsov S."/>
            <person name="Vlcek C."/>
            <person name="Logacheva M.D."/>
            <person name="Field M."/>
            <person name="Filatov D."/>
            <person name="Flegontova O."/>
            <person name="Gerasimov E."/>
            <person name="Jackson A.P."/>
            <person name="Kelly S."/>
            <person name="Opperdoes F."/>
            <person name="O'Reilly A."/>
            <person name="Votypka J."/>
            <person name="Yurchenko V."/>
            <person name="Lukes J."/>
        </authorList>
    </citation>
    <scope>NUCLEOTIDE SEQUENCE [LARGE SCALE GENOMIC DNA]</scope>
    <source>
        <strain evidence="2">H10</strain>
    </source>
</reference>
<evidence type="ECO:0000256" key="1">
    <source>
        <dbReference type="SAM" id="Coils"/>
    </source>
</evidence>
<dbReference type="EMBL" id="LGTL01000005">
    <property type="protein sequence ID" value="KPA82191.1"/>
    <property type="molecule type" value="Genomic_DNA"/>
</dbReference>
<proteinExistence type="predicted"/>
<dbReference type="Proteomes" id="UP000037923">
    <property type="component" value="Unassembled WGS sequence"/>
</dbReference>